<evidence type="ECO:0000256" key="8">
    <source>
        <dbReference type="HAMAP-Rule" id="MF_00500"/>
    </source>
</evidence>
<dbReference type="SUPFAM" id="SSF46992">
    <property type="entry name" value="Ribosomal protein S20"/>
    <property type="match status" value="1"/>
</dbReference>
<evidence type="ECO:0000256" key="6">
    <source>
        <dbReference type="ARBA" id="ARBA00023274"/>
    </source>
</evidence>
<dbReference type="EMBL" id="CP009170">
    <property type="protein sequence ID" value="AIS52157.1"/>
    <property type="molecule type" value="Genomic_DNA"/>
</dbReference>
<dbReference type="GO" id="GO:0015935">
    <property type="term" value="C:small ribosomal subunit"/>
    <property type="evidence" value="ECO:0007669"/>
    <property type="project" value="TreeGrafter"/>
</dbReference>
<gene>
    <name evidence="8 9" type="primary">rpsT</name>
    <name evidence="9" type="ORF">TKV_c09800</name>
</gene>
<dbReference type="STRING" id="2325.TKV_c09800"/>
<accession>A0A097AQT3</accession>
<evidence type="ECO:0000256" key="7">
    <source>
        <dbReference type="ARBA" id="ARBA00035136"/>
    </source>
</evidence>
<reference evidence="10" key="1">
    <citation type="journal article" date="2015" name="Genome Announc.">
        <title>Whole-Genome Sequences of 80 Environmental and Clinical Isolates of Burkholderia pseudomallei.</title>
        <authorList>
            <person name="Johnson S.L."/>
            <person name="Baker A.L."/>
            <person name="Chain P.S."/>
            <person name="Currie B.J."/>
            <person name="Daligault H.E."/>
            <person name="Davenport K.W."/>
            <person name="Davis C.B."/>
            <person name="Inglis T.J."/>
            <person name="Kaestli M."/>
            <person name="Koren S."/>
            <person name="Mayo M."/>
            <person name="Merritt A.J."/>
            <person name="Price E.P."/>
            <person name="Sarovich D.S."/>
            <person name="Warner J."/>
            <person name="Rosovitz M.J."/>
        </authorList>
    </citation>
    <scope>NUCLEOTIDE SEQUENCE [LARGE SCALE GENOMIC DNA]</scope>
    <source>
        <strain evidence="10">DSM 2030</strain>
    </source>
</reference>
<dbReference type="NCBIfam" id="TIGR00029">
    <property type="entry name" value="S20"/>
    <property type="match status" value="1"/>
</dbReference>
<dbReference type="Gene3D" id="1.20.58.110">
    <property type="entry name" value="Ribosomal protein S20"/>
    <property type="match status" value="1"/>
</dbReference>
<keyword evidence="4 8" id="KW-0694">RNA-binding</keyword>
<evidence type="ECO:0000256" key="4">
    <source>
        <dbReference type="ARBA" id="ARBA00022884"/>
    </source>
</evidence>
<dbReference type="GO" id="GO:0005829">
    <property type="term" value="C:cytosol"/>
    <property type="evidence" value="ECO:0007669"/>
    <property type="project" value="TreeGrafter"/>
</dbReference>
<dbReference type="PANTHER" id="PTHR33398:SF1">
    <property type="entry name" value="SMALL RIBOSOMAL SUBUNIT PROTEIN BS20C"/>
    <property type="match status" value="1"/>
</dbReference>
<organism evidence="9 10">
    <name type="scientific">Thermoanaerobacter kivui</name>
    <name type="common">Acetogenium kivui</name>
    <dbReference type="NCBI Taxonomy" id="2325"/>
    <lineage>
        <taxon>Bacteria</taxon>
        <taxon>Bacillati</taxon>
        <taxon>Bacillota</taxon>
        <taxon>Clostridia</taxon>
        <taxon>Thermoanaerobacterales</taxon>
        <taxon>Thermoanaerobacteraceae</taxon>
        <taxon>Thermoanaerobacter</taxon>
    </lineage>
</organism>
<dbReference type="InterPro" id="IPR036510">
    <property type="entry name" value="Ribosomal_bS20_sf"/>
</dbReference>
<proteinExistence type="inferred from homology"/>
<protein>
    <recommendedName>
        <fullName evidence="7 8">Small ribosomal subunit protein bS20</fullName>
    </recommendedName>
</protein>
<dbReference type="HOGENOM" id="CLU_160655_0_0_9"/>
<evidence type="ECO:0000313" key="10">
    <source>
        <dbReference type="Proteomes" id="UP000029669"/>
    </source>
</evidence>
<keyword evidence="5 8" id="KW-0689">Ribosomal protein</keyword>
<evidence type="ECO:0000256" key="1">
    <source>
        <dbReference type="ARBA" id="ARBA00003134"/>
    </source>
</evidence>
<evidence type="ECO:0000256" key="2">
    <source>
        <dbReference type="ARBA" id="ARBA00007634"/>
    </source>
</evidence>
<keyword evidence="6 8" id="KW-0687">Ribonucleoprotein</keyword>
<keyword evidence="10" id="KW-1185">Reference proteome</keyword>
<dbReference type="RefSeq" id="WP_049684954.1">
    <property type="nucleotide sequence ID" value="NZ_CP009170.1"/>
</dbReference>
<dbReference type="GO" id="GO:0006412">
    <property type="term" value="P:translation"/>
    <property type="evidence" value="ECO:0007669"/>
    <property type="project" value="UniProtKB-UniRule"/>
</dbReference>
<dbReference type="OrthoDB" id="9808392at2"/>
<dbReference type="AlphaFoldDB" id="A0A097AQT3"/>
<comment type="similarity">
    <text evidence="2 8">Belongs to the bacterial ribosomal protein bS20 family.</text>
</comment>
<sequence length="94" mass="10568">MANIKSAKKRISVIARKTLRNKMIKSRVKTAISKFQKSLATGNIDTIKERLRLAVKELDKAATKGVLHRNTVARKKSRLYAKFNALIKSTASNE</sequence>
<dbReference type="FunFam" id="1.20.58.110:FF:000001">
    <property type="entry name" value="30S ribosomal protein S20"/>
    <property type="match status" value="1"/>
</dbReference>
<keyword evidence="3 8" id="KW-0699">rRNA-binding</keyword>
<name>A0A097AQT3_THEKI</name>
<evidence type="ECO:0000313" key="9">
    <source>
        <dbReference type="EMBL" id="AIS52157.1"/>
    </source>
</evidence>
<dbReference type="InterPro" id="IPR002583">
    <property type="entry name" value="Ribosomal_bS20"/>
</dbReference>
<dbReference type="HAMAP" id="MF_00500">
    <property type="entry name" value="Ribosomal_bS20"/>
    <property type="match status" value="1"/>
</dbReference>
<dbReference type="GO" id="GO:0003735">
    <property type="term" value="F:structural constituent of ribosome"/>
    <property type="evidence" value="ECO:0007669"/>
    <property type="project" value="InterPro"/>
</dbReference>
<evidence type="ECO:0000256" key="3">
    <source>
        <dbReference type="ARBA" id="ARBA00022730"/>
    </source>
</evidence>
<dbReference type="Proteomes" id="UP000029669">
    <property type="component" value="Chromosome"/>
</dbReference>
<dbReference type="KEGG" id="tki:TKV_c09800"/>
<dbReference type="PANTHER" id="PTHR33398">
    <property type="entry name" value="30S RIBOSOMAL PROTEIN S20"/>
    <property type="match status" value="1"/>
</dbReference>
<dbReference type="eggNOG" id="COG0268">
    <property type="taxonomic scope" value="Bacteria"/>
</dbReference>
<dbReference type="GO" id="GO:0070181">
    <property type="term" value="F:small ribosomal subunit rRNA binding"/>
    <property type="evidence" value="ECO:0007669"/>
    <property type="project" value="TreeGrafter"/>
</dbReference>
<evidence type="ECO:0000256" key="5">
    <source>
        <dbReference type="ARBA" id="ARBA00022980"/>
    </source>
</evidence>
<comment type="function">
    <text evidence="1 8">Binds directly to 16S ribosomal RNA.</text>
</comment>
<dbReference type="Pfam" id="PF01649">
    <property type="entry name" value="Ribosomal_S20p"/>
    <property type="match status" value="1"/>
</dbReference>